<dbReference type="RefSeq" id="WP_026390506.1">
    <property type="nucleotide sequence ID" value="NZ_LR215048.1"/>
</dbReference>
<reference evidence="4 5" key="1">
    <citation type="submission" date="2019-01" db="EMBL/GenBank/DDBJ databases">
        <authorList>
            <consortium name="Pathogen Informatics"/>
        </authorList>
    </citation>
    <scope>NUCLEOTIDE SEQUENCE [LARGE SCALE GENOMIC DNA]</scope>
    <source>
        <strain evidence="4 5">NCTC10138</strain>
    </source>
</reference>
<dbReference type="CDD" id="cd04688">
    <property type="entry name" value="NUDIX_Hydrolase"/>
    <property type="match status" value="1"/>
</dbReference>
<name>A0A449BDE2_HAPAX</name>
<dbReference type="GO" id="GO:0016787">
    <property type="term" value="F:hydrolase activity"/>
    <property type="evidence" value="ECO:0007669"/>
    <property type="project" value="UniProtKB-KW"/>
</dbReference>
<dbReference type="AlphaFoldDB" id="A0A449BDE2"/>
<dbReference type="EMBL" id="LR215048">
    <property type="protein sequence ID" value="VEU80448.1"/>
    <property type="molecule type" value="Genomic_DNA"/>
</dbReference>
<evidence type="ECO:0000259" key="3">
    <source>
        <dbReference type="PROSITE" id="PS51462"/>
    </source>
</evidence>
<dbReference type="InterPro" id="IPR015797">
    <property type="entry name" value="NUDIX_hydrolase-like_dom_sf"/>
</dbReference>
<sequence length="156" mass="18477">MERDAFIKNDQDWFRVRACGIIIDNNEVLMVKNNVDDYYYSVGGAIHIGETLEDACIREVYEETGTQYEIDKLAFVHENFFYHNNMPAHEISFYFLMKNNGTRIFNSVSHGMDGAQEKMVWISLDEYSKYKAYPEFFKDNLKNISNNVKHFITRRK</sequence>
<dbReference type="KEGG" id="aaxa:NCTC10138_00818"/>
<dbReference type="PANTHER" id="PTHR43046:SF14">
    <property type="entry name" value="MUTT_NUDIX FAMILY PROTEIN"/>
    <property type="match status" value="1"/>
</dbReference>
<dbReference type="PANTHER" id="PTHR43046">
    <property type="entry name" value="GDP-MANNOSE MANNOSYL HYDROLASE"/>
    <property type="match status" value="1"/>
</dbReference>
<keyword evidence="2" id="KW-0378">Hydrolase</keyword>
<evidence type="ECO:0000256" key="2">
    <source>
        <dbReference type="ARBA" id="ARBA00022801"/>
    </source>
</evidence>
<gene>
    <name evidence="4" type="ORF">NCTC10138_00818</name>
</gene>
<dbReference type="OrthoDB" id="384671at2"/>
<feature type="domain" description="Nudix hydrolase" evidence="3">
    <location>
        <begin position="12"/>
        <end position="143"/>
    </location>
</feature>
<evidence type="ECO:0000313" key="4">
    <source>
        <dbReference type="EMBL" id="VEU80448.1"/>
    </source>
</evidence>
<keyword evidence="5" id="KW-1185">Reference proteome</keyword>
<dbReference type="STRING" id="1278311.GCA_000428705_00956"/>
<proteinExistence type="predicted"/>
<dbReference type="PROSITE" id="PS00893">
    <property type="entry name" value="NUDIX_BOX"/>
    <property type="match status" value="1"/>
</dbReference>
<organism evidence="4 5">
    <name type="scientific">Haploplasma axanthum</name>
    <name type="common">Acholeplasma axanthum</name>
    <dbReference type="NCBI Taxonomy" id="29552"/>
    <lineage>
        <taxon>Bacteria</taxon>
        <taxon>Bacillati</taxon>
        <taxon>Mycoplasmatota</taxon>
        <taxon>Mollicutes</taxon>
        <taxon>Acholeplasmatales</taxon>
        <taxon>Acholeplasmataceae</taxon>
        <taxon>Haploplasma</taxon>
    </lineage>
</organism>
<dbReference type="InterPro" id="IPR020084">
    <property type="entry name" value="NUDIX_hydrolase_CS"/>
</dbReference>
<protein>
    <submittedName>
        <fullName evidence="4">Dihydroneopterin triphosphate pyrophosphatase</fullName>
    </submittedName>
</protein>
<accession>A0A449BDE2</accession>
<evidence type="ECO:0000313" key="5">
    <source>
        <dbReference type="Proteomes" id="UP000289841"/>
    </source>
</evidence>
<comment type="cofactor">
    <cofactor evidence="1">
        <name>Mg(2+)</name>
        <dbReference type="ChEBI" id="CHEBI:18420"/>
    </cofactor>
</comment>
<dbReference type="Gene3D" id="3.90.79.10">
    <property type="entry name" value="Nucleoside Triphosphate Pyrophosphohydrolase"/>
    <property type="match status" value="1"/>
</dbReference>
<dbReference type="PROSITE" id="PS51462">
    <property type="entry name" value="NUDIX"/>
    <property type="match status" value="1"/>
</dbReference>
<dbReference type="InterPro" id="IPR000086">
    <property type="entry name" value="NUDIX_hydrolase_dom"/>
</dbReference>
<dbReference type="Proteomes" id="UP000289841">
    <property type="component" value="Chromosome"/>
</dbReference>
<evidence type="ECO:0000256" key="1">
    <source>
        <dbReference type="ARBA" id="ARBA00001946"/>
    </source>
</evidence>
<dbReference type="SUPFAM" id="SSF55811">
    <property type="entry name" value="Nudix"/>
    <property type="match status" value="1"/>
</dbReference>
<dbReference type="Pfam" id="PF00293">
    <property type="entry name" value="NUDIX"/>
    <property type="match status" value="1"/>
</dbReference>